<feature type="region of interest" description="Disordered" evidence="4">
    <location>
        <begin position="211"/>
        <end position="286"/>
    </location>
</feature>
<name>A0A8J2QWP7_9NEOP</name>
<evidence type="ECO:0000256" key="3">
    <source>
        <dbReference type="ARBA" id="ARBA00022679"/>
    </source>
</evidence>
<dbReference type="InterPro" id="IPR002213">
    <property type="entry name" value="UDP_glucos_trans"/>
</dbReference>
<dbReference type="Gene3D" id="3.40.50.2000">
    <property type="entry name" value="Glycogen Phosphorylase B"/>
    <property type="match status" value="1"/>
</dbReference>
<dbReference type="InterPro" id="IPR050271">
    <property type="entry name" value="UDP-glycosyltransferase"/>
</dbReference>
<proteinExistence type="inferred from homology"/>
<evidence type="ECO:0000256" key="2">
    <source>
        <dbReference type="ARBA" id="ARBA00022676"/>
    </source>
</evidence>
<sequence>MKTTKRRTDRELEHSKDDILNKKQEERTKKSVYSVSTPRNFIQKSSTADIYAGKDAVKAPKKIASNRNSDVSPMKDLLKSSSSSVSQISTSSKNKTPAKNSKAIPLSARSAVNSIKAPNRKLPLTNVTVNSPIVKRKLNLDDEGAKVLHKTESKVARKRERTNTRTLDEAEIKVLTSELVDNNTELLKLNKKLSAQPKAFFIDLEDKKTKDKSSGEEVSYEDDFESYESDFDSYHSESNRSSTGDVDCSDDDGSDKNVHHESSSKEESKLDSGNFDLPERNKDRINPMEYIDEGPESYKKISLTDEGFQDMSSGMSSMKTLHVDILDRPLFIDFTKSKANRKRRKIFERLKRRAEDILSMVKFHEISYNLFEMKPIPYELYMASYGRYNYIQTSVQTFDDGVSEEVQTEEVLCSTKWTQHPIEFSNQIIHLNEQDHSNNSTQKFNNNNMMNEANIIDTYIKNPLRIYFEQKNGAGNDKVLPYIEYRNKLKKNQYDANKLRKFMKRVESRVFNVLSKNAGNINMSNLVKTSKFPFSSGYMSICTKSLNEKSLLKDTEITGVVFSDSKSNLIITIHKKCTAGVFKDKCALCLWDLSVARVEPLKILMASDNVKIGKFRGSTDGYFVGALEDGSINLWDLSEEAWWSNDVTTLVDDSVKESNLTQCELDREWNLRNNSNYLKQQQYILQVSAFTSSGINVCEDISVDRIVGLEFTDYTGSNGSDVIGQICSLQRIGILTIWSIIRERRIKSDIGKALWSKIKLKRSQVIVLSEHLEANRTIGADFNLNSAKKRIAARKREKNIIKRQNSRPKSSSTLQSDKTNSVAIDKIDTNFWVNGIICSDLKIIHLKVDNYLIGKNFGEVLCCMKKLGAVIINRFPVASSSTMITCLQTTKLPYFLAATDTGTINLCSLIDYRVLLTLDCRNISTPSTEKCLSDNKGRFVESRTLKYTPIDGNPITSLYWSYTNPLRILCVQSKVCVWSLAQSDVNALCADRALCCAGSDRAFVTWVTPYPDKTPINSNLTIIDVSFLTEFSQSMENKVTSLSDIKTLTRNISTATTHHSEFRSALVKNKYDAVVTEWFLSDMEAGYAAIQQAPWILFSGVIYHPHLEYLIDTTRSIPVHPTMIFHFPIPMNFLQRCLNTLIYVIMKLDSIKESFVHASLYNEWFSPLAEARGVTLPPFSEAVHNISILFINSHPSYSTPNVLPPNAIEIGGFFVDEAQELPKDLKNLVDGFQQGFIYFSMGSLLKSSNFPPKMKQELIKVLGELPFPVLWKYEEDIENLPKNIHVRKWIPQVSILAHPNIKLFISHCGLLSSLEALHHGVPMLAVPVFGDQPHNADTATREGRAIRVNFDENLPENLKIGLKQILSDDKYNQRAKYLSKLFRNRPVSPASLIVHYIELAIETKGAQHLRSKAQLYSWYQLLMLDQLAVFSIIFYLIFKMIKMFIGLVKKLFKNDKKKTE</sequence>
<dbReference type="SUPFAM" id="SSF53756">
    <property type="entry name" value="UDP-Glycosyltransferase/glycogen phosphorylase"/>
    <property type="match status" value="1"/>
</dbReference>
<dbReference type="InterPro" id="IPR036322">
    <property type="entry name" value="WD40_repeat_dom_sf"/>
</dbReference>
<dbReference type="PANTHER" id="PTHR48043:SF159">
    <property type="entry name" value="EG:EG0003.4 PROTEIN-RELATED"/>
    <property type="match status" value="1"/>
</dbReference>
<feature type="compositionally biased region" description="Low complexity" evidence="4">
    <location>
        <begin position="80"/>
        <end position="92"/>
    </location>
</feature>
<keyword evidence="7" id="KW-1185">Reference proteome</keyword>
<organism evidence="6 7">
    <name type="scientific">Danaus chrysippus</name>
    <name type="common">African queen</name>
    <dbReference type="NCBI Taxonomy" id="151541"/>
    <lineage>
        <taxon>Eukaryota</taxon>
        <taxon>Metazoa</taxon>
        <taxon>Ecdysozoa</taxon>
        <taxon>Arthropoda</taxon>
        <taxon>Hexapoda</taxon>
        <taxon>Insecta</taxon>
        <taxon>Pterygota</taxon>
        <taxon>Neoptera</taxon>
        <taxon>Endopterygota</taxon>
        <taxon>Lepidoptera</taxon>
        <taxon>Glossata</taxon>
        <taxon>Ditrysia</taxon>
        <taxon>Papilionoidea</taxon>
        <taxon>Nymphalidae</taxon>
        <taxon>Danainae</taxon>
        <taxon>Danaini</taxon>
        <taxon>Danaina</taxon>
        <taxon>Danaus</taxon>
        <taxon>Anosia</taxon>
    </lineage>
</organism>
<evidence type="ECO:0000313" key="7">
    <source>
        <dbReference type="Proteomes" id="UP000789524"/>
    </source>
</evidence>
<dbReference type="SUPFAM" id="SSF50978">
    <property type="entry name" value="WD40 repeat-like"/>
    <property type="match status" value="1"/>
</dbReference>
<dbReference type="PROSITE" id="PS00375">
    <property type="entry name" value="UDPGT"/>
    <property type="match status" value="1"/>
</dbReference>
<feature type="compositionally biased region" description="Acidic residues" evidence="4">
    <location>
        <begin position="218"/>
        <end position="231"/>
    </location>
</feature>
<dbReference type="FunFam" id="3.40.50.2000:FF:000021">
    <property type="entry name" value="UDP-glucuronosyltransferase"/>
    <property type="match status" value="1"/>
</dbReference>
<protein>
    <submittedName>
        <fullName evidence="6">(African queen) hypothetical protein</fullName>
    </submittedName>
</protein>
<comment type="similarity">
    <text evidence="1">Belongs to the UDP-glycosyltransferase family.</text>
</comment>
<feature type="compositionally biased region" description="Basic and acidic residues" evidence="4">
    <location>
        <begin position="254"/>
        <end position="270"/>
    </location>
</feature>
<dbReference type="Proteomes" id="UP000789524">
    <property type="component" value="Unassembled WGS sequence"/>
</dbReference>
<dbReference type="PANTHER" id="PTHR48043">
    <property type="entry name" value="EG:EG0003.4 PROTEIN-RELATED"/>
    <property type="match status" value="1"/>
</dbReference>
<keyword evidence="5" id="KW-0812">Transmembrane</keyword>
<feature type="region of interest" description="Disordered" evidence="4">
    <location>
        <begin position="63"/>
        <end position="105"/>
    </location>
</feature>
<evidence type="ECO:0000256" key="5">
    <source>
        <dbReference type="SAM" id="Phobius"/>
    </source>
</evidence>
<evidence type="ECO:0000256" key="1">
    <source>
        <dbReference type="ARBA" id="ARBA00009995"/>
    </source>
</evidence>
<dbReference type="EMBL" id="CAKASE010000072">
    <property type="protein sequence ID" value="CAG9574287.1"/>
    <property type="molecule type" value="Genomic_DNA"/>
</dbReference>
<keyword evidence="5" id="KW-1133">Transmembrane helix</keyword>
<gene>
    <name evidence="6" type="ORF">DCHRY22_LOCUS10838</name>
</gene>
<dbReference type="InterPro" id="IPR035595">
    <property type="entry name" value="UDP_glycos_trans_CS"/>
</dbReference>
<reference evidence="6" key="1">
    <citation type="submission" date="2021-09" db="EMBL/GenBank/DDBJ databases">
        <authorList>
            <person name="Martin H S."/>
        </authorList>
    </citation>
    <scope>NUCLEOTIDE SEQUENCE</scope>
</reference>
<keyword evidence="2" id="KW-0328">Glycosyltransferase</keyword>
<evidence type="ECO:0000313" key="6">
    <source>
        <dbReference type="EMBL" id="CAG9574287.1"/>
    </source>
</evidence>
<evidence type="ECO:0000256" key="4">
    <source>
        <dbReference type="SAM" id="MobiDB-lite"/>
    </source>
</evidence>
<dbReference type="Pfam" id="PF00201">
    <property type="entry name" value="UDPGT"/>
    <property type="match status" value="1"/>
</dbReference>
<comment type="caution">
    <text evidence="6">The sequence shown here is derived from an EMBL/GenBank/DDBJ whole genome shotgun (WGS) entry which is preliminary data.</text>
</comment>
<accession>A0A8J2QWP7</accession>
<feature type="region of interest" description="Disordered" evidence="4">
    <location>
        <begin position="1"/>
        <end position="38"/>
    </location>
</feature>
<feature type="transmembrane region" description="Helical" evidence="5">
    <location>
        <begin position="1418"/>
        <end position="1438"/>
    </location>
</feature>
<dbReference type="CDD" id="cd03784">
    <property type="entry name" value="GT1_Gtf-like"/>
    <property type="match status" value="1"/>
</dbReference>
<keyword evidence="5" id="KW-0472">Membrane</keyword>
<feature type="compositionally biased region" description="Basic and acidic residues" evidence="4">
    <location>
        <begin position="277"/>
        <end position="286"/>
    </location>
</feature>
<feature type="compositionally biased region" description="Basic and acidic residues" evidence="4">
    <location>
        <begin position="1"/>
        <end position="29"/>
    </location>
</feature>
<keyword evidence="3" id="KW-0808">Transferase</keyword>
<dbReference type="GO" id="GO:0008194">
    <property type="term" value="F:UDP-glycosyltransferase activity"/>
    <property type="evidence" value="ECO:0007669"/>
    <property type="project" value="InterPro"/>
</dbReference>
<dbReference type="OrthoDB" id="2162425at2759"/>